<dbReference type="Pfam" id="PF00717">
    <property type="entry name" value="Peptidase_S24"/>
    <property type="match status" value="1"/>
</dbReference>
<protein>
    <recommendedName>
        <fullName evidence="1">Peptidase S24/S26A/S26B/S26C domain-containing protein</fullName>
    </recommendedName>
</protein>
<dbReference type="AlphaFoldDB" id="A0A382G9Z3"/>
<evidence type="ECO:0000313" key="2">
    <source>
        <dbReference type="EMBL" id="SVB71729.1"/>
    </source>
</evidence>
<dbReference type="PANTHER" id="PTHR33516">
    <property type="entry name" value="LEXA REPRESSOR"/>
    <property type="match status" value="1"/>
</dbReference>
<organism evidence="2">
    <name type="scientific">marine metagenome</name>
    <dbReference type="NCBI Taxonomy" id="408172"/>
    <lineage>
        <taxon>unclassified sequences</taxon>
        <taxon>metagenomes</taxon>
        <taxon>ecological metagenomes</taxon>
    </lineage>
</organism>
<dbReference type="InterPro" id="IPR039418">
    <property type="entry name" value="LexA-like"/>
</dbReference>
<evidence type="ECO:0000259" key="1">
    <source>
        <dbReference type="Pfam" id="PF00717"/>
    </source>
</evidence>
<proteinExistence type="predicted"/>
<gene>
    <name evidence="2" type="ORF">METZ01_LOCUS224583</name>
</gene>
<dbReference type="InterPro" id="IPR036286">
    <property type="entry name" value="LexA/Signal_pep-like_sf"/>
</dbReference>
<dbReference type="CDD" id="cd06529">
    <property type="entry name" value="S24_LexA-like"/>
    <property type="match status" value="1"/>
</dbReference>
<dbReference type="PANTHER" id="PTHR33516:SF2">
    <property type="entry name" value="LEXA REPRESSOR-RELATED"/>
    <property type="match status" value="1"/>
</dbReference>
<dbReference type="NCBIfam" id="NF007621">
    <property type="entry name" value="PRK10276.1"/>
    <property type="match status" value="1"/>
</dbReference>
<reference evidence="2" key="1">
    <citation type="submission" date="2018-05" db="EMBL/GenBank/DDBJ databases">
        <authorList>
            <person name="Lanie J.A."/>
            <person name="Ng W.-L."/>
            <person name="Kazmierczak K.M."/>
            <person name="Andrzejewski T.M."/>
            <person name="Davidsen T.M."/>
            <person name="Wayne K.J."/>
            <person name="Tettelin H."/>
            <person name="Glass J.I."/>
            <person name="Rusch D."/>
            <person name="Podicherti R."/>
            <person name="Tsui H.-C.T."/>
            <person name="Winkler M.E."/>
        </authorList>
    </citation>
    <scope>NUCLEOTIDE SEQUENCE</scope>
</reference>
<dbReference type="Gene3D" id="2.10.109.10">
    <property type="entry name" value="Umud Fragment, subunit A"/>
    <property type="match status" value="1"/>
</dbReference>
<dbReference type="InterPro" id="IPR050077">
    <property type="entry name" value="LexA_repressor"/>
</dbReference>
<feature type="domain" description="Peptidase S24/S26A/S26B/S26C" evidence="1">
    <location>
        <begin position="12"/>
        <end position="123"/>
    </location>
</feature>
<dbReference type="EMBL" id="UINC01054252">
    <property type="protein sequence ID" value="SVB71729.1"/>
    <property type="molecule type" value="Genomic_DNA"/>
</dbReference>
<sequence length="131" mass="14361">MAGVNVGHGITFISAGFPSPAEDFTELSISLDKHLIQNPAATFMAYANGKSMVRAGIHHGDILIIDRSLNARNGDIIIALLHGEFTVKQLSIIKGTFFLVPKNSQYSPVKISDDMDFEIWGVVTYSICKHR</sequence>
<name>A0A382G9Z3_9ZZZZ</name>
<accession>A0A382G9Z3</accession>
<dbReference type="InterPro" id="IPR015927">
    <property type="entry name" value="Peptidase_S24_S26A/B/C"/>
</dbReference>
<dbReference type="SUPFAM" id="SSF51306">
    <property type="entry name" value="LexA/Signal peptidase"/>
    <property type="match status" value="1"/>
</dbReference>